<dbReference type="AlphaFoldDB" id="A0A9P3AEV0"/>
<reference evidence="2" key="1">
    <citation type="submission" date="2020-09" db="EMBL/GenBank/DDBJ databases">
        <title>Pseudomonas syringae pv. eriobotryae genome sequence causing loquat canker disease.</title>
        <authorList>
            <person name="Fukuda S."/>
            <person name="Tashiro H."/>
            <person name="Nagano Y."/>
        </authorList>
    </citation>
    <scope>NUCLEOTIDE SEQUENCE</scope>
    <source>
        <strain evidence="2">AM001</strain>
    </source>
</reference>
<gene>
    <name evidence="2" type="ORF">PSE10A_32600</name>
</gene>
<organism evidence="2 3">
    <name type="scientific">Pseudomonas amygdali pv. eriobotryae</name>
    <dbReference type="NCBI Taxonomy" id="129137"/>
    <lineage>
        <taxon>Bacteria</taxon>
        <taxon>Pseudomonadati</taxon>
        <taxon>Pseudomonadota</taxon>
        <taxon>Gammaproteobacteria</taxon>
        <taxon>Pseudomonadales</taxon>
        <taxon>Pseudomonadaceae</taxon>
        <taxon>Pseudomonas</taxon>
        <taxon>Pseudomonas amygdali</taxon>
    </lineage>
</organism>
<dbReference type="RefSeq" id="WP_189658877.1">
    <property type="nucleotide sequence ID" value="NZ_BMZW01000018.1"/>
</dbReference>
<sequence>MKRITILKRDVNYGSISGLSSSLEHSLRIRENDLDNVMYNEELKNNNKVFYSNEIKTIGSDIESRKILSEILEKISDESASNTKTVEEKQNAKNLKSYKNKLKNFYSNTPDDVKDYVLATMENFKNFDENTYRDFLTAQNINSKSVKNQTTLMKNFCNASIIYEASSQKINTYNANQVKEVILVIPRKNDIEVSEHTNNFLLKTAVDFYKENHPNNEILIGFSHSDETTNHCHLFINLRNSRNNSFDFVEQETLLSEKNQSLAVREKPQLEDFKTPKRKDTTAKKMLLNEEAKWRGETLQRLFYKHFNEASVKHKMEFEATFNVKDASNEEAYRFMNEQSNLPKNKRQLNMLHLQNEEIKREIAISSLTLAKQKENAIKATNTRKENDSVLEKQKLHHTKTKQELTDLKSQVGQYQEEERKKKNEISVLKENLQNLKREEATYKESIKTFTKEYFTKIFSEMRTLYEQVLGLKPLYDTNLKRFGLGKVFLKNDLLDETEFDNRVKDIVRDKSTASIELYNSIDRHYTKADKEFEARTKKWTQQEVTHRKEKGMTSENEYTLYLNRNAPVSKAGNNNTNLKTLNNK</sequence>
<proteinExistence type="predicted"/>
<evidence type="ECO:0000256" key="1">
    <source>
        <dbReference type="SAM" id="Coils"/>
    </source>
</evidence>
<keyword evidence="1" id="KW-0175">Coiled coil</keyword>
<accession>A0A9P3AEV0</accession>
<dbReference type="EMBL" id="BMZW01000018">
    <property type="protein sequence ID" value="GFZ60749.1"/>
    <property type="molecule type" value="Genomic_DNA"/>
</dbReference>
<name>A0A9P3AEV0_PSEA0</name>
<evidence type="ECO:0000313" key="2">
    <source>
        <dbReference type="EMBL" id="GFZ60749.1"/>
    </source>
</evidence>
<protein>
    <submittedName>
        <fullName evidence="2">Uncharacterized protein</fullName>
    </submittedName>
</protein>
<dbReference type="Proteomes" id="UP000630864">
    <property type="component" value="Unassembled WGS sequence"/>
</dbReference>
<comment type="caution">
    <text evidence="2">The sequence shown here is derived from an EMBL/GenBank/DDBJ whole genome shotgun (WGS) entry which is preliminary data.</text>
</comment>
<feature type="coiled-coil region" evidence="1">
    <location>
        <begin position="398"/>
        <end position="453"/>
    </location>
</feature>
<evidence type="ECO:0000313" key="3">
    <source>
        <dbReference type="Proteomes" id="UP000630864"/>
    </source>
</evidence>